<dbReference type="EMBL" id="LCPF01000005">
    <property type="protein sequence ID" value="KKU90953.1"/>
    <property type="molecule type" value="Genomic_DNA"/>
</dbReference>
<reference evidence="1 2" key="1">
    <citation type="journal article" date="2015" name="Nature">
        <title>rRNA introns, odd ribosomes, and small enigmatic genomes across a large radiation of phyla.</title>
        <authorList>
            <person name="Brown C.T."/>
            <person name="Hug L.A."/>
            <person name="Thomas B.C."/>
            <person name="Sharon I."/>
            <person name="Castelle C.J."/>
            <person name="Singh A."/>
            <person name="Wilkins M.J."/>
            <person name="Williams K.H."/>
            <person name="Banfield J.F."/>
        </authorList>
    </citation>
    <scope>NUCLEOTIDE SEQUENCE [LARGE SCALE GENOMIC DNA]</scope>
</reference>
<dbReference type="AlphaFoldDB" id="A0A0G1WKU7"/>
<evidence type="ECO:0000313" key="2">
    <source>
        <dbReference type="Proteomes" id="UP000034956"/>
    </source>
</evidence>
<organism evidence="1 2">
    <name type="scientific">Candidatus Jorgensenbacteria bacterium GW2011_GWA1_48_11</name>
    <dbReference type="NCBI Taxonomy" id="1618660"/>
    <lineage>
        <taxon>Bacteria</taxon>
        <taxon>Candidatus Joergenseniibacteriota</taxon>
    </lineage>
</organism>
<proteinExistence type="predicted"/>
<name>A0A0G1WKU7_9BACT</name>
<evidence type="ECO:0000313" key="1">
    <source>
        <dbReference type="EMBL" id="KKU90953.1"/>
    </source>
</evidence>
<dbReference type="Proteomes" id="UP000034956">
    <property type="component" value="Unassembled WGS sequence"/>
</dbReference>
<sequence length="564" mass="65780">MNQETRRCQNCKQSFVIEPEDFGFYEKMKVPAPTFCWECRRQRRSGWRNLVNLYKRKSDLTGASVISVYAPDSGIKLYSPKEWHSDKWNAFDYGQAYDFSKPFFAQYAELLRNVPKPSTDTDDGLLSVNCMYSNDLSMSKDCYLVITAWKLENVMYSFYAVSGKDLIDVHTSFGKDEGNYETVNTEHCYQCRYVYESTGCSDCAFCYDCKNCNDCFMCTGLRGKSYCFRNKPIGKERYEGIMKQYALHTYSGTERAKKELEPILWDQPRKALRMVGCNDCFGDLVYNSRNCKYCFITLNSENYKYGDHSDGAKDMQDTDAGGGSELVYDSSVVAFSSNIVGSLWAWYCQDSCYLNHVNRSKNCFGCSGLKDAQYCILNKQYTKEEYFDLLPRIKRHMDDMPYVDKLGKKYVFGDHPPLELSYFPYNDSAAQSLYPLTKEDALNENFRWAEPVQMEDSDDFVSAENLPDSIFDVSDDILNKTILSKSSARKYRIIERELNFYRKHKIPLPRESFFERNERRHKMATSYHFYERKSDKSRKTIMSSYSPDAPGKVWSIDEYRAEFE</sequence>
<comment type="caution">
    <text evidence="1">The sequence shown here is derived from an EMBL/GenBank/DDBJ whole genome shotgun (WGS) entry which is preliminary data.</text>
</comment>
<accession>A0A0G1WKU7</accession>
<protein>
    <submittedName>
        <fullName evidence="1">Uncharacterized protein</fullName>
    </submittedName>
</protein>
<gene>
    <name evidence="1" type="ORF">UY23_C0005G0049</name>
</gene>